<dbReference type="AlphaFoldDB" id="A0A5M6CYY1"/>
<feature type="region of interest" description="Disordered" evidence="1">
    <location>
        <begin position="35"/>
        <end position="292"/>
    </location>
</feature>
<evidence type="ECO:0000313" key="2">
    <source>
        <dbReference type="EMBL" id="KAA5539212.1"/>
    </source>
</evidence>
<proteinExistence type="predicted"/>
<keyword evidence="3" id="KW-1185">Reference proteome</keyword>
<feature type="compositionally biased region" description="Low complexity" evidence="1">
    <location>
        <begin position="208"/>
        <end position="237"/>
    </location>
</feature>
<feature type="compositionally biased region" description="Low complexity" evidence="1">
    <location>
        <begin position="99"/>
        <end position="114"/>
    </location>
</feature>
<dbReference type="EMBL" id="VWOX01000021">
    <property type="protein sequence ID" value="KAA5539212.1"/>
    <property type="molecule type" value="Genomic_DNA"/>
</dbReference>
<evidence type="ECO:0000256" key="1">
    <source>
        <dbReference type="SAM" id="MobiDB-lite"/>
    </source>
</evidence>
<feature type="compositionally biased region" description="Low complexity" evidence="1">
    <location>
        <begin position="46"/>
        <end position="58"/>
    </location>
</feature>
<organism evidence="2 3">
    <name type="scientific">Roseiconus nitratireducens</name>
    <dbReference type="NCBI Taxonomy" id="2605748"/>
    <lineage>
        <taxon>Bacteria</taxon>
        <taxon>Pseudomonadati</taxon>
        <taxon>Planctomycetota</taxon>
        <taxon>Planctomycetia</taxon>
        <taxon>Pirellulales</taxon>
        <taxon>Pirellulaceae</taxon>
        <taxon>Roseiconus</taxon>
    </lineage>
</organism>
<feature type="compositionally biased region" description="Low complexity" evidence="1">
    <location>
        <begin position="69"/>
        <end position="86"/>
    </location>
</feature>
<comment type="caution">
    <text evidence="2">The sequence shown here is derived from an EMBL/GenBank/DDBJ whole genome shotgun (WGS) entry which is preliminary data.</text>
</comment>
<name>A0A5M6CYY1_9BACT</name>
<feature type="compositionally biased region" description="Gly residues" evidence="1">
    <location>
        <begin position="35"/>
        <end position="45"/>
    </location>
</feature>
<evidence type="ECO:0000313" key="3">
    <source>
        <dbReference type="Proteomes" id="UP000324479"/>
    </source>
</evidence>
<protein>
    <submittedName>
        <fullName evidence="2">Mu-protocadherin-cell-suface protein</fullName>
    </submittedName>
</protein>
<reference evidence="2 3" key="1">
    <citation type="submission" date="2019-08" db="EMBL/GenBank/DDBJ databases">
        <authorList>
            <person name="Dhanesh K."/>
            <person name="Kumar G."/>
            <person name="Sasikala C."/>
            <person name="Venkata Ramana C."/>
        </authorList>
    </citation>
    <scope>NUCLEOTIDE SEQUENCE [LARGE SCALE GENOMIC DNA]</scope>
    <source>
        <strain evidence="2 3">JC645</strain>
    </source>
</reference>
<accession>A0A5M6CYY1</accession>
<gene>
    <name evidence="2" type="ORF">FYK55_25160</name>
</gene>
<feature type="compositionally biased region" description="Low complexity" evidence="1">
    <location>
        <begin position="133"/>
        <end position="146"/>
    </location>
</feature>
<sequence>MNTKLQSIVIALVALLLIAVPLIDGGDALAGSGFKGKSGGRGGAGRPSASRPSASRAKPAPRPSTPKLGGSRPSSRPASRPGSRPSVSKPAVSKPAMNRPTARPSASRPAASRPQTNRPGGGIKPSTRPSAKPSTRPGSRPAPSRPGVSKPSISKPNLPKPNVNRPNTSRPGISKPTPNRPSIPDLGGSGLNKPGRPGNSNRPEINLPNRPGTNRPGTNRPGTNRPGGNLPNRPGSNRPGGGAAGPGDLSDFLGMDKPLRPSGPGPNRPGVAGRPGAGDRPGINKRPNFGDINVGDVNIGNNTVINNRPSWANIDRNQINNLNNRWQNQIGDMYNWGNRHPDRMDYWHGWGDGVRRHWDQGYRDYFSPNWWSRHSHGFSGWHYSVQFRDHSPNYWWTIPTFAACTSFFNWGASNVWAQPVYYDYGQGGNVVYENNVVYINGEQVASADEYAQSAAILATVPPPASEEEAEQVEWMPLGTFAVARDPQDVDPNTVLQLAVSKQGIISGTLYNTKTDQAYTVQGQVDQETQRVAFRLGESEDIVIETGLYNLTQDDAPVLVHFGTDRVENWLLVRLENPEPESN</sequence>
<dbReference type="Proteomes" id="UP000324479">
    <property type="component" value="Unassembled WGS sequence"/>
</dbReference>